<keyword evidence="5 14" id="KW-0808">Transferase</keyword>
<dbReference type="GO" id="GO:0016740">
    <property type="term" value="F:transferase activity"/>
    <property type="evidence" value="ECO:0007669"/>
    <property type="project" value="UniProtKB-KW"/>
</dbReference>
<sequence>MTMSEEKLVEALRTAMKETERQKQLNRELREAAREPIAIVGIGCRFPGGIRSSGQFFDFLIEGRSAVRPFPSDRGWDLAALFNDDPEAARTTYVREGGFLDDAADFDAEFFGMSPREALAADPQQRVLLETTWEALERAGIDPQSLRGTETGVFIGLMNQDYGPRLHQAPASLQGHLLTGNTGSVASGRIAYTFDFAGPVVTVDTACSSSLVTLHLASQALRRGECPLALAGGVAVLPNPGSFIEFSRQRGLSRDGRCKPFAAAADGTNWSEGVGVLVLERLSDARRNGRRVLAVIRGSAVNSDGASNGLTAPNGPSQERVIRRALASAGLSPSDVDAVEAHGTGTELGDPIEAQALLAVYGRDRGRPLWLGSVKSNIGHAQAAAGVAGVIKMVEAMRHGTLPRTLLAGEPSPHVDWSAGRIELATTERHWPAGVPCRVAVSSFGISGTNCHLILEHEPEPLPAKGKPASDPVPLVISARTGAALQAHASELADFMRAHPEISPADIAVALRSRTLFDHRAVVVGADTASCEKELRAVATGDAAVAEGARKAVFVFPGQGAQWRGMGAELYATSEVFREAIERCARFLDPLTEWSLVDVLHDDDLDRVDVVQPALFAMMVALAELWRSYGVEPAAVVGHSQGEIAAACVAGALSLADAAKVVAGRSRALRFVAGKGGMLSVALPAAAAEKRISPWGERISVAAVNGPATTVMSGDAVALDELTAALDSEGVWCKRIAVDYASHSAHMDSLREELTTALAGVTARCPDVPLYSTVTGDWLAAGEADAGYWIRNLRQTVLFERAVDDLGRLGFNAFVEVSPHPVLSMAVAETLGGRALVTGSLSRGEGGMERFLRSLGTAFCGGLPVDWTVVVSGDSHLPDLPTYPFQRERFWLPVESAETALPGSRNWGHPLAGAGTQIGSTGFVASGRISASGWLTEHTVSGRTVVPGAALLELAASVGRELGTELVGELELVRPLVLSDQDALLQFVVDGENGFRICSRAQDGQWTDHATGILAPRGIPPVPMEFPSGEPVELVRGYEELATLGYGYGPVFQCLERVLRCGDELVADIALPADVETEGFLVHPALLDATLHAVLATSDGDRLLLPFSFADVNVRPTAARRLRVRITPVGPDAVSLVAAADDGTPVVTFGRISMRPADRHDFGSPLYTVTWQPVELPSTETDVVVWTATGDDPAEAATEALRVVRDFLGDAQQERTRLVVLVGDSPAGAAVAGLVRSAQTEHPGRLTLVHTGGHPGSMADLRAAAASGEPELDLSEGAARVPRIGIADLGTQLVPPEDGNWRLHAVDKGTFDTLALVPAEPVDPLPPGMLRIEVRACGVNFRDVLSVLGMYPGEAPELGGECAGVVTQIGEGVTGFAPGDRVMGMVPGAFAPTVVADARLMVPVPDGWSFAEAAGVPVAYLTAYHGLIDLAGVRNGQRVLVHAAAGGVGMAAVQLCRYLGAEVYATASPPKHDVVRSLGVERVASSRNLDFVGEFATGVDVVLNSLAGEFTDASLSLLDVRGRFIELGRTDLRSPEEVSQRFPGVRYRAFDLSALAPDLLGKRLRALSELFEQGVLRPLPVRTWPLPRAVEAFRVLGQARHTGKVVLIPPRRADLDTVLVTGGTGGLGGLVAEHLAKQGARRLVLVSRRGMAAPGAEELVARIRALGADVEVHAADVADRDQMTAIVQPELTAVVHTAGVLDDGLVTTMTPEQVRGVLAPKIGGAALLAELSHAHDLSAFVIFSSVAGVLGTAGQSAYAAANSASDSLARLLRSQGLPAVSAAWGLWTDEHGMAAALSDEDRDRLARLGVRPLSVEQGLELFDRLLDSPGPVVLPVQWDLAALGEQARAGTLPAVLSSLVAQRRSDVGDTALDAIRSASPEKAQELVQSFVTSQVSTVLGHLRGTAVREDRAFKELGFDSLTAVELRNRLAAAIGLSLPATLLFDHPTPAALAAHLTGLLVGTSSDPVAPVLAEADRLEQLLGRVTAAEDRARVAARLRELVRHWGGAGKPDDLMSATDDEIFDVLETELGIS</sequence>
<dbReference type="CDD" id="cd05195">
    <property type="entry name" value="enoyl_red"/>
    <property type="match status" value="1"/>
</dbReference>
<dbReference type="Pfam" id="PF16197">
    <property type="entry name" value="KAsynt_C_assoc"/>
    <property type="match status" value="1"/>
</dbReference>
<dbReference type="InterPro" id="IPR049552">
    <property type="entry name" value="PKS_DH_N"/>
</dbReference>
<dbReference type="InterPro" id="IPR036736">
    <property type="entry name" value="ACP-like_sf"/>
</dbReference>
<dbReference type="Pfam" id="PF13602">
    <property type="entry name" value="ADH_zinc_N_2"/>
    <property type="match status" value="1"/>
</dbReference>
<evidence type="ECO:0000256" key="8">
    <source>
        <dbReference type="ARBA" id="ARBA00023315"/>
    </source>
</evidence>
<dbReference type="SMART" id="SM00825">
    <property type="entry name" value="PKS_KS"/>
    <property type="match status" value="1"/>
</dbReference>
<dbReference type="PANTHER" id="PTHR43775">
    <property type="entry name" value="FATTY ACID SYNTHASE"/>
    <property type="match status" value="1"/>
</dbReference>
<dbReference type="InterPro" id="IPR057326">
    <property type="entry name" value="KR_dom"/>
</dbReference>
<dbReference type="PANTHER" id="PTHR43775:SF51">
    <property type="entry name" value="INACTIVE PHENOLPHTHIOCEROL SYNTHESIS POLYKETIDE SYNTHASE TYPE I PKS1-RELATED"/>
    <property type="match status" value="1"/>
</dbReference>
<evidence type="ECO:0000256" key="7">
    <source>
        <dbReference type="ARBA" id="ARBA00023268"/>
    </source>
</evidence>
<feature type="domain" description="PKS/mFAS DH" evidence="13">
    <location>
        <begin position="909"/>
        <end position="1163"/>
    </location>
</feature>
<dbReference type="InterPro" id="IPR050091">
    <property type="entry name" value="PKS_NRPS_Biosynth_Enz"/>
</dbReference>
<feature type="coiled-coil region" evidence="10">
    <location>
        <begin position="8"/>
        <end position="35"/>
    </location>
</feature>
<dbReference type="SMART" id="SM00826">
    <property type="entry name" value="PKS_DH"/>
    <property type="match status" value="1"/>
</dbReference>
<proteinExistence type="predicted"/>
<organism evidence="14 15">
    <name type="scientific">Kibdelosporangium banguiense</name>
    <dbReference type="NCBI Taxonomy" id="1365924"/>
    <lineage>
        <taxon>Bacteria</taxon>
        <taxon>Bacillati</taxon>
        <taxon>Actinomycetota</taxon>
        <taxon>Actinomycetes</taxon>
        <taxon>Pseudonocardiales</taxon>
        <taxon>Pseudonocardiaceae</taxon>
        <taxon>Kibdelosporangium</taxon>
    </lineage>
</organism>
<dbReference type="SMART" id="SM00823">
    <property type="entry name" value="PKS_PP"/>
    <property type="match status" value="1"/>
</dbReference>
<dbReference type="Pfam" id="PF14765">
    <property type="entry name" value="PS-DH"/>
    <property type="match status" value="1"/>
</dbReference>
<evidence type="ECO:0000259" key="11">
    <source>
        <dbReference type="PROSITE" id="PS50075"/>
    </source>
</evidence>
<dbReference type="InterPro" id="IPR020806">
    <property type="entry name" value="PKS_PP-bd"/>
</dbReference>
<feature type="region of interest" description="N-terminal hotdog fold" evidence="9">
    <location>
        <begin position="909"/>
        <end position="1019"/>
    </location>
</feature>
<dbReference type="PROSITE" id="PS52004">
    <property type="entry name" value="KS3_2"/>
    <property type="match status" value="1"/>
</dbReference>
<dbReference type="Pfam" id="PF00698">
    <property type="entry name" value="Acyl_transf_1"/>
    <property type="match status" value="1"/>
</dbReference>
<evidence type="ECO:0000313" key="15">
    <source>
        <dbReference type="Proteomes" id="UP001519332"/>
    </source>
</evidence>
<keyword evidence="8" id="KW-0012">Acyltransferase</keyword>
<dbReference type="InterPro" id="IPR020807">
    <property type="entry name" value="PKS_DH"/>
</dbReference>
<dbReference type="EMBL" id="JAGINW010000001">
    <property type="protein sequence ID" value="MBP2328655.1"/>
    <property type="molecule type" value="Genomic_DNA"/>
</dbReference>
<comment type="caution">
    <text evidence="14">The sequence shown here is derived from an EMBL/GenBank/DDBJ whole genome shotgun (WGS) entry which is preliminary data.</text>
</comment>
<dbReference type="PROSITE" id="PS52019">
    <property type="entry name" value="PKS_MFAS_DH"/>
    <property type="match status" value="1"/>
</dbReference>
<name>A0ABS4TXF9_9PSEU</name>
<keyword evidence="4" id="KW-0597">Phosphoprotein</keyword>
<keyword evidence="15" id="KW-1185">Reference proteome</keyword>
<dbReference type="InterPro" id="IPR014031">
    <property type="entry name" value="Ketoacyl_synth_C"/>
</dbReference>
<dbReference type="InterPro" id="IPR016039">
    <property type="entry name" value="Thiolase-like"/>
</dbReference>
<dbReference type="InterPro" id="IPR011032">
    <property type="entry name" value="GroES-like_sf"/>
</dbReference>
<dbReference type="Pfam" id="PF02801">
    <property type="entry name" value="Ketoacyl-synt_C"/>
    <property type="match status" value="1"/>
</dbReference>
<dbReference type="SUPFAM" id="SSF52151">
    <property type="entry name" value="FabD/lysophospholipase-like"/>
    <property type="match status" value="1"/>
</dbReference>
<dbReference type="RefSeq" id="WP_209645602.1">
    <property type="nucleotide sequence ID" value="NZ_JAGINW010000001.1"/>
</dbReference>
<dbReference type="Gene3D" id="3.30.70.3290">
    <property type="match status" value="1"/>
</dbReference>
<dbReference type="Gene3D" id="1.10.1200.10">
    <property type="entry name" value="ACP-like"/>
    <property type="match status" value="1"/>
</dbReference>
<feature type="active site" description="Proton acceptor; for dehydratase activity" evidence="9">
    <location>
        <position position="938"/>
    </location>
</feature>
<dbReference type="InterPro" id="IPR020841">
    <property type="entry name" value="PKS_Beta-ketoAc_synthase_dom"/>
</dbReference>
<dbReference type="CDD" id="cd00833">
    <property type="entry name" value="PKS"/>
    <property type="match status" value="1"/>
</dbReference>
<dbReference type="SUPFAM" id="SSF55048">
    <property type="entry name" value="Probable ACP-binding domain of malonyl-CoA ACP transacylase"/>
    <property type="match status" value="1"/>
</dbReference>
<dbReference type="Proteomes" id="UP001519332">
    <property type="component" value="Unassembled WGS sequence"/>
</dbReference>
<dbReference type="Pfam" id="PF21089">
    <property type="entry name" value="PKS_DH_N"/>
    <property type="match status" value="1"/>
</dbReference>
<dbReference type="SUPFAM" id="SSF50129">
    <property type="entry name" value="GroES-like"/>
    <property type="match status" value="1"/>
</dbReference>
<dbReference type="SUPFAM" id="SSF51735">
    <property type="entry name" value="NAD(P)-binding Rossmann-fold domains"/>
    <property type="match status" value="3"/>
</dbReference>
<evidence type="ECO:0000259" key="13">
    <source>
        <dbReference type="PROSITE" id="PS52019"/>
    </source>
</evidence>
<evidence type="ECO:0000256" key="5">
    <source>
        <dbReference type="ARBA" id="ARBA00022679"/>
    </source>
</evidence>
<dbReference type="PROSITE" id="PS00012">
    <property type="entry name" value="PHOSPHOPANTETHEINE"/>
    <property type="match status" value="1"/>
</dbReference>
<dbReference type="SMART" id="SM01294">
    <property type="entry name" value="PKS_PP_betabranch"/>
    <property type="match status" value="1"/>
</dbReference>
<dbReference type="InterPro" id="IPR013154">
    <property type="entry name" value="ADH-like_N"/>
</dbReference>
<evidence type="ECO:0000256" key="1">
    <source>
        <dbReference type="ARBA" id="ARBA00001957"/>
    </source>
</evidence>
<dbReference type="Pfam" id="PF08990">
    <property type="entry name" value="Docking"/>
    <property type="match status" value="1"/>
</dbReference>
<dbReference type="InterPro" id="IPR016036">
    <property type="entry name" value="Malonyl_transacylase_ACP-bd"/>
</dbReference>
<dbReference type="Pfam" id="PF08240">
    <property type="entry name" value="ADH_N"/>
    <property type="match status" value="1"/>
</dbReference>
<dbReference type="Gene3D" id="3.10.129.110">
    <property type="entry name" value="Polyketide synthase dehydratase"/>
    <property type="match status" value="1"/>
</dbReference>
<dbReference type="PROSITE" id="PS00606">
    <property type="entry name" value="KS3_1"/>
    <property type="match status" value="1"/>
</dbReference>
<dbReference type="Pfam" id="PF08659">
    <property type="entry name" value="KR"/>
    <property type="match status" value="1"/>
</dbReference>
<gene>
    <name evidence="14" type="ORF">JOF56_009040</name>
</gene>
<dbReference type="InterPro" id="IPR032821">
    <property type="entry name" value="PKS_assoc"/>
</dbReference>
<dbReference type="InterPro" id="IPR006162">
    <property type="entry name" value="Ppantetheine_attach_site"/>
</dbReference>
<dbReference type="SMART" id="SM00827">
    <property type="entry name" value="PKS_AT"/>
    <property type="match status" value="1"/>
</dbReference>
<dbReference type="PROSITE" id="PS01162">
    <property type="entry name" value="QOR_ZETA_CRYSTAL"/>
    <property type="match status" value="1"/>
</dbReference>
<dbReference type="InterPro" id="IPR016035">
    <property type="entry name" value="Acyl_Trfase/lysoPLipase"/>
</dbReference>
<keyword evidence="10" id="KW-0175">Coiled coil</keyword>
<dbReference type="InterPro" id="IPR049900">
    <property type="entry name" value="PKS_mFAS_DH"/>
</dbReference>
<dbReference type="Gene3D" id="3.40.50.720">
    <property type="entry name" value="NAD(P)-binding Rossmann-like Domain"/>
    <property type="match status" value="3"/>
</dbReference>
<dbReference type="Pfam" id="PF00550">
    <property type="entry name" value="PP-binding"/>
    <property type="match status" value="1"/>
</dbReference>
<comment type="cofactor">
    <cofactor evidence="1">
        <name>pantetheine 4'-phosphate</name>
        <dbReference type="ChEBI" id="CHEBI:47942"/>
    </cofactor>
</comment>
<keyword evidence="3" id="KW-0596">Phosphopantetheine</keyword>
<evidence type="ECO:0000259" key="12">
    <source>
        <dbReference type="PROSITE" id="PS52004"/>
    </source>
</evidence>
<dbReference type="InterPro" id="IPR036291">
    <property type="entry name" value="NAD(P)-bd_dom_sf"/>
</dbReference>
<dbReference type="InterPro" id="IPR018201">
    <property type="entry name" value="Ketoacyl_synth_AS"/>
</dbReference>
<dbReference type="InterPro" id="IPR002364">
    <property type="entry name" value="Quin_OxRdtase/zeta-crystal_CS"/>
</dbReference>
<evidence type="ECO:0000256" key="10">
    <source>
        <dbReference type="SAM" id="Coils"/>
    </source>
</evidence>
<evidence type="ECO:0000256" key="2">
    <source>
        <dbReference type="ARBA" id="ARBA00004792"/>
    </source>
</evidence>
<evidence type="ECO:0000256" key="9">
    <source>
        <dbReference type="PROSITE-ProRule" id="PRU01363"/>
    </source>
</evidence>
<feature type="domain" description="Carrier" evidence="11">
    <location>
        <begin position="1885"/>
        <end position="1960"/>
    </location>
</feature>
<dbReference type="InterPro" id="IPR014030">
    <property type="entry name" value="Ketoacyl_synth_N"/>
</dbReference>
<feature type="active site" description="Proton donor; for dehydratase activity" evidence="9">
    <location>
        <position position="1088"/>
    </location>
</feature>
<feature type="domain" description="Ketosynthase family 3 (KS3)" evidence="12">
    <location>
        <begin position="34"/>
        <end position="457"/>
    </location>
</feature>
<keyword evidence="6" id="KW-0045">Antibiotic biosynthesis</keyword>
<evidence type="ECO:0000256" key="6">
    <source>
        <dbReference type="ARBA" id="ARBA00023194"/>
    </source>
</evidence>
<dbReference type="InterPro" id="IPR015083">
    <property type="entry name" value="NorB/c/GfsB-D-like_docking"/>
</dbReference>
<dbReference type="Gene3D" id="3.40.366.10">
    <property type="entry name" value="Malonyl-Coenzyme A Acyl Carrier Protein, domain 2"/>
    <property type="match status" value="1"/>
</dbReference>
<evidence type="ECO:0000313" key="14">
    <source>
        <dbReference type="EMBL" id="MBP2328655.1"/>
    </source>
</evidence>
<reference evidence="14 15" key="1">
    <citation type="submission" date="2021-03" db="EMBL/GenBank/DDBJ databases">
        <title>Sequencing the genomes of 1000 actinobacteria strains.</title>
        <authorList>
            <person name="Klenk H.-P."/>
        </authorList>
    </citation>
    <scope>NUCLEOTIDE SEQUENCE [LARGE SCALE GENOMIC DNA]</scope>
    <source>
        <strain evidence="14 15">DSM 46670</strain>
    </source>
</reference>
<protein>
    <submittedName>
        <fullName evidence="14">Acyl transferase domain-containing protein/acyl carrier protein</fullName>
    </submittedName>
</protein>
<accession>A0ABS4TXF9</accession>
<dbReference type="Pfam" id="PF00109">
    <property type="entry name" value="ketoacyl-synt"/>
    <property type="match status" value="1"/>
</dbReference>
<dbReference type="InterPro" id="IPR001227">
    <property type="entry name" value="Ac_transferase_dom_sf"/>
</dbReference>
<evidence type="ECO:0000256" key="4">
    <source>
        <dbReference type="ARBA" id="ARBA00022553"/>
    </source>
</evidence>
<dbReference type="SMART" id="SM00829">
    <property type="entry name" value="PKS_ER"/>
    <property type="match status" value="1"/>
</dbReference>
<dbReference type="PROSITE" id="PS50075">
    <property type="entry name" value="CARRIER"/>
    <property type="match status" value="1"/>
</dbReference>
<feature type="region of interest" description="C-terminal hotdog fold" evidence="9">
    <location>
        <begin position="1029"/>
        <end position="1163"/>
    </location>
</feature>
<dbReference type="SUPFAM" id="SSF47336">
    <property type="entry name" value="ACP-like"/>
    <property type="match status" value="1"/>
</dbReference>
<comment type="pathway">
    <text evidence="2">Antibiotic biosynthesis.</text>
</comment>
<dbReference type="Gene3D" id="3.90.180.10">
    <property type="entry name" value="Medium-chain alcohol dehydrogenases, catalytic domain"/>
    <property type="match status" value="1"/>
</dbReference>
<evidence type="ECO:0000256" key="3">
    <source>
        <dbReference type="ARBA" id="ARBA00022450"/>
    </source>
</evidence>
<dbReference type="SUPFAM" id="SSF53901">
    <property type="entry name" value="Thiolase-like"/>
    <property type="match status" value="1"/>
</dbReference>
<dbReference type="InterPro" id="IPR042104">
    <property type="entry name" value="PKS_dehydratase_sf"/>
</dbReference>
<keyword evidence="7" id="KW-0511">Multifunctional enzyme</keyword>
<dbReference type="Gene3D" id="3.40.47.10">
    <property type="match status" value="1"/>
</dbReference>
<dbReference type="InterPro" id="IPR014043">
    <property type="entry name" value="Acyl_transferase_dom"/>
</dbReference>
<dbReference type="InterPro" id="IPR013968">
    <property type="entry name" value="PKS_KR"/>
</dbReference>
<dbReference type="InterPro" id="IPR049551">
    <property type="entry name" value="PKS_DH_C"/>
</dbReference>
<dbReference type="InterPro" id="IPR020843">
    <property type="entry name" value="ER"/>
</dbReference>
<dbReference type="InterPro" id="IPR009081">
    <property type="entry name" value="PP-bd_ACP"/>
</dbReference>
<dbReference type="SMART" id="SM00822">
    <property type="entry name" value="PKS_KR"/>
    <property type="match status" value="1"/>
</dbReference>